<reference evidence="7" key="1">
    <citation type="journal article" date="2019" name="Int. J. Syst. Evol. Microbiol.">
        <title>The Global Catalogue of Microorganisms (GCM) 10K type strain sequencing project: providing services to taxonomists for standard genome sequencing and annotation.</title>
        <authorList>
            <consortium name="The Broad Institute Genomics Platform"/>
            <consortium name="The Broad Institute Genome Sequencing Center for Infectious Disease"/>
            <person name="Wu L."/>
            <person name="Ma J."/>
        </authorList>
    </citation>
    <scope>NUCLEOTIDE SEQUENCE [LARGE SCALE GENOMIC DNA]</scope>
    <source>
        <strain evidence="7">CECT 7477</strain>
    </source>
</reference>
<gene>
    <name evidence="6" type="ORF">ACFOUT_11345</name>
</gene>
<dbReference type="PROSITE" id="PS51007">
    <property type="entry name" value="CYTC"/>
    <property type="match status" value="1"/>
</dbReference>
<evidence type="ECO:0000256" key="1">
    <source>
        <dbReference type="ARBA" id="ARBA00022617"/>
    </source>
</evidence>
<dbReference type="EMBL" id="JBHSAW010000008">
    <property type="protein sequence ID" value="MFC4096471.1"/>
    <property type="molecule type" value="Genomic_DNA"/>
</dbReference>
<evidence type="ECO:0000313" key="7">
    <source>
        <dbReference type="Proteomes" id="UP001595814"/>
    </source>
</evidence>
<dbReference type="PANTHER" id="PTHR35008">
    <property type="entry name" value="BLL4482 PROTEIN-RELATED"/>
    <property type="match status" value="1"/>
</dbReference>
<accession>A0ABV8JS71</accession>
<dbReference type="InterPro" id="IPR009056">
    <property type="entry name" value="Cyt_c-like_dom"/>
</dbReference>
<dbReference type="PROSITE" id="PS51257">
    <property type="entry name" value="PROKAR_LIPOPROTEIN"/>
    <property type="match status" value="1"/>
</dbReference>
<dbReference type="Pfam" id="PF00034">
    <property type="entry name" value="Cytochrom_C"/>
    <property type="match status" value="1"/>
</dbReference>
<keyword evidence="7" id="KW-1185">Reference proteome</keyword>
<dbReference type="InterPro" id="IPR036909">
    <property type="entry name" value="Cyt_c-like_dom_sf"/>
</dbReference>
<proteinExistence type="predicted"/>
<name>A0ABV8JS71_9FLAO</name>
<sequence>MKTSIPTLILFASLIFLSCKDQPKEDPITAISEEDKIKNQVDHGKYMVDVLGCTDCHTPKKMTAQGPVHDMDKFMMGFDASQPLPPVPENVPIGPWVLFAGDLTAGVGPWGTSYAANLTPHETGIGSWSLAQFTKALRDMKYKGEENSRPIMPPMPKHYSYLTDDDIAAIFAYLKTIPAKDNLVPAYQPPSS</sequence>
<keyword evidence="2 4" id="KW-0479">Metal-binding</keyword>
<organism evidence="6 7">
    <name type="scientific">Euzebyella saccharophila</name>
    <dbReference type="NCBI Taxonomy" id="679664"/>
    <lineage>
        <taxon>Bacteria</taxon>
        <taxon>Pseudomonadati</taxon>
        <taxon>Bacteroidota</taxon>
        <taxon>Flavobacteriia</taxon>
        <taxon>Flavobacteriales</taxon>
        <taxon>Flavobacteriaceae</taxon>
        <taxon>Euzebyella</taxon>
    </lineage>
</organism>
<dbReference type="RefSeq" id="WP_192463513.1">
    <property type="nucleotide sequence ID" value="NZ_JACYFJ010000008.1"/>
</dbReference>
<dbReference type="Gene3D" id="1.10.760.10">
    <property type="entry name" value="Cytochrome c-like domain"/>
    <property type="match status" value="1"/>
</dbReference>
<evidence type="ECO:0000256" key="2">
    <source>
        <dbReference type="ARBA" id="ARBA00022723"/>
    </source>
</evidence>
<evidence type="ECO:0000313" key="6">
    <source>
        <dbReference type="EMBL" id="MFC4096471.1"/>
    </source>
</evidence>
<comment type="caution">
    <text evidence="6">The sequence shown here is derived from an EMBL/GenBank/DDBJ whole genome shotgun (WGS) entry which is preliminary data.</text>
</comment>
<keyword evidence="1 4" id="KW-0349">Heme</keyword>
<dbReference type="PANTHER" id="PTHR35008:SF4">
    <property type="entry name" value="BLL4482 PROTEIN"/>
    <property type="match status" value="1"/>
</dbReference>
<dbReference type="Proteomes" id="UP001595814">
    <property type="component" value="Unassembled WGS sequence"/>
</dbReference>
<protein>
    <submittedName>
        <fullName evidence="6">C-type cytochrome</fullName>
    </submittedName>
</protein>
<dbReference type="SUPFAM" id="SSF46626">
    <property type="entry name" value="Cytochrome c"/>
    <property type="match status" value="1"/>
</dbReference>
<evidence type="ECO:0000256" key="4">
    <source>
        <dbReference type="PROSITE-ProRule" id="PRU00433"/>
    </source>
</evidence>
<dbReference type="InterPro" id="IPR051459">
    <property type="entry name" value="Cytochrome_c-type_DH"/>
</dbReference>
<evidence type="ECO:0000256" key="3">
    <source>
        <dbReference type="ARBA" id="ARBA00023004"/>
    </source>
</evidence>
<feature type="domain" description="Cytochrome c" evidence="5">
    <location>
        <begin position="39"/>
        <end position="178"/>
    </location>
</feature>
<evidence type="ECO:0000259" key="5">
    <source>
        <dbReference type="PROSITE" id="PS51007"/>
    </source>
</evidence>
<keyword evidence="3 4" id="KW-0408">Iron</keyword>